<keyword evidence="4" id="KW-0112">Calmodulin-binding</keyword>
<name>A0A4V1J1U2_9FUNG</name>
<dbReference type="InterPro" id="IPR013258">
    <property type="entry name" value="Striatin_N"/>
</dbReference>
<feature type="repeat" description="WD" evidence="6">
    <location>
        <begin position="308"/>
        <end position="349"/>
    </location>
</feature>
<keyword evidence="2 6" id="KW-0853">WD repeat</keyword>
<dbReference type="PANTHER" id="PTHR15653">
    <property type="entry name" value="STRIATIN"/>
    <property type="match status" value="1"/>
</dbReference>
<dbReference type="PROSITE" id="PS00678">
    <property type="entry name" value="WD_REPEATS_1"/>
    <property type="match status" value="2"/>
</dbReference>
<evidence type="ECO:0000313" key="9">
    <source>
        <dbReference type="EMBL" id="RKP26249.1"/>
    </source>
</evidence>
<dbReference type="InterPro" id="IPR001680">
    <property type="entry name" value="WD40_rpt"/>
</dbReference>
<evidence type="ECO:0000256" key="1">
    <source>
        <dbReference type="ARBA" id="ARBA00009616"/>
    </source>
</evidence>
<feature type="compositionally biased region" description="Low complexity" evidence="7">
    <location>
        <begin position="106"/>
        <end position="121"/>
    </location>
</feature>
<dbReference type="InterPro" id="IPR051488">
    <property type="entry name" value="WD_repeat_striatin"/>
</dbReference>
<feature type="region of interest" description="Disordered" evidence="7">
    <location>
        <begin position="175"/>
        <end position="198"/>
    </location>
</feature>
<protein>
    <submittedName>
        <fullName evidence="9">WD40-repeat-containing domain protein</fullName>
    </submittedName>
</protein>
<evidence type="ECO:0000256" key="5">
    <source>
        <dbReference type="ARBA" id="ARBA00023054"/>
    </source>
</evidence>
<organism evidence="9 10">
    <name type="scientific">Syncephalis pseudoplumigaleata</name>
    <dbReference type="NCBI Taxonomy" id="1712513"/>
    <lineage>
        <taxon>Eukaryota</taxon>
        <taxon>Fungi</taxon>
        <taxon>Fungi incertae sedis</taxon>
        <taxon>Zoopagomycota</taxon>
        <taxon>Zoopagomycotina</taxon>
        <taxon>Zoopagomycetes</taxon>
        <taxon>Zoopagales</taxon>
        <taxon>Piptocephalidaceae</taxon>
        <taxon>Syncephalis</taxon>
    </lineage>
</organism>
<dbReference type="EMBL" id="KZ989472">
    <property type="protein sequence ID" value="RKP26249.1"/>
    <property type="molecule type" value="Genomic_DNA"/>
</dbReference>
<keyword evidence="10" id="KW-1185">Reference proteome</keyword>
<dbReference type="InterPro" id="IPR015943">
    <property type="entry name" value="WD40/YVTN_repeat-like_dom_sf"/>
</dbReference>
<keyword evidence="5" id="KW-0175">Coiled coil</keyword>
<evidence type="ECO:0000259" key="8">
    <source>
        <dbReference type="Pfam" id="PF08232"/>
    </source>
</evidence>
<evidence type="ECO:0000256" key="4">
    <source>
        <dbReference type="ARBA" id="ARBA00022860"/>
    </source>
</evidence>
<dbReference type="PROSITE" id="PS50294">
    <property type="entry name" value="WD_REPEATS_REGION"/>
    <property type="match status" value="3"/>
</dbReference>
<feature type="repeat" description="WD" evidence="6">
    <location>
        <begin position="361"/>
        <end position="398"/>
    </location>
</feature>
<feature type="domain" description="Striatin N-terminal" evidence="8">
    <location>
        <begin position="15"/>
        <end position="121"/>
    </location>
</feature>
<dbReference type="PRINTS" id="PR00320">
    <property type="entry name" value="GPROTEINBRPT"/>
</dbReference>
<feature type="compositionally biased region" description="Low complexity" evidence="7">
    <location>
        <begin position="218"/>
        <end position="235"/>
    </location>
</feature>
<dbReference type="Pfam" id="PF08232">
    <property type="entry name" value="Striatin"/>
    <property type="match status" value="1"/>
</dbReference>
<dbReference type="InterPro" id="IPR020472">
    <property type="entry name" value="WD40_PAC1"/>
</dbReference>
<accession>A0A4V1J1U2</accession>
<dbReference type="CDD" id="cd00200">
    <property type="entry name" value="WD40"/>
    <property type="match status" value="1"/>
</dbReference>
<dbReference type="PANTHER" id="PTHR15653:SF0">
    <property type="entry name" value="CONNECTOR OF KINASE TO AP-1, ISOFORM E"/>
    <property type="match status" value="1"/>
</dbReference>
<dbReference type="Proteomes" id="UP000278143">
    <property type="component" value="Unassembled WGS sequence"/>
</dbReference>
<feature type="repeat" description="WD" evidence="6">
    <location>
        <begin position="517"/>
        <end position="558"/>
    </location>
</feature>
<comment type="similarity">
    <text evidence="1">Belongs to the WD repeat striatin family.</text>
</comment>
<feature type="repeat" description="WD" evidence="6">
    <location>
        <begin position="256"/>
        <end position="289"/>
    </location>
</feature>
<dbReference type="Gene3D" id="1.20.5.300">
    <property type="match status" value="1"/>
</dbReference>
<dbReference type="AlphaFoldDB" id="A0A4V1J1U2"/>
<dbReference type="InterPro" id="IPR036322">
    <property type="entry name" value="WD40_repeat_dom_sf"/>
</dbReference>
<keyword evidence="3" id="KW-0677">Repeat</keyword>
<evidence type="ECO:0000256" key="2">
    <source>
        <dbReference type="ARBA" id="ARBA00022574"/>
    </source>
</evidence>
<dbReference type="PROSITE" id="PS50082">
    <property type="entry name" value="WD_REPEATS_2"/>
    <property type="match status" value="4"/>
</dbReference>
<proteinExistence type="inferred from homology"/>
<dbReference type="SMART" id="SM00320">
    <property type="entry name" value="WD40"/>
    <property type="match status" value="6"/>
</dbReference>
<evidence type="ECO:0000256" key="7">
    <source>
        <dbReference type="SAM" id="MobiDB-lite"/>
    </source>
</evidence>
<dbReference type="Gene3D" id="2.130.10.10">
    <property type="entry name" value="YVTN repeat-like/Quinoprotein amine dehydrogenase"/>
    <property type="match status" value="2"/>
</dbReference>
<dbReference type="Pfam" id="PF00400">
    <property type="entry name" value="WD40"/>
    <property type="match status" value="5"/>
</dbReference>
<feature type="region of interest" description="Disordered" evidence="7">
    <location>
        <begin position="91"/>
        <end position="123"/>
    </location>
</feature>
<gene>
    <name evidence="9" type="ORF">SYNPS1DRAFT_14437</name>
</gene>
<dbReference type="OrthoDB" id="727118at2759"/>
<evidence type="ECO:0000256" key="6">
    <source>
        <dbReference type="PROSITE-ProRule" id="PRU00221"/>
    </source>
</evidence>
<sequence>MRKSSISETDPATYTLPGVLHFLQQEWWRFERERNEWEIERAELKAILALEGQCRSQENVKVDLIRRVKMLEHAVRLERCLYRRHSREQNRWLEQPATKTTEGDTATSPSASANKNSSGSNMEQLSSFCTEQLAAVTSAVSAANAAALPLDDFIPKGNAASGELVGKAATTKVKSRSYAQHGGGPSAEETSPTLPPVDAPPTVRLPRIDIDLTVDSGTTTTTTTTTAHSHTSNNTCRPAKVLHRPPLTEAMLIMDGGSHLDTVRAIDFHQTELTLASGAEDGLVKIWSLPGTASGPARSVEYEPRATMRGHQGAVNAVQICTAQNKCFSAGADAAIMVWNMPSSQSELYLPHDAKVLRAQYIGHSDIIWDLRLQPASESNARPLIASAAADGTVKLWDTQEEGSPLRSSFSYEGAECGDSDLTRDINPISVDFNRRNHQQMVIGYGNGALRLFDAETGQLVMACSIPATCDGSPNTQINRIVAHPTASLVMAAYEDRYLRCFDLNTGRLARECTQTIQAHSEALSSVDIHPTGTTLVTGGHDGQVKLWDMRSLACQQEVTTHRRKLDEGVLHVCFHRTRSWLASGGADSVIKLFC</sequence>
<evidence type="ECO:0000313" key="10">
    <source>
        <dbReference type="Proteomes" id="UP000278143"/>
    </source>
</evidence>
<reference evidence="10" key="1">
    <citation type="journal article" date="2018" name="Nat. Microbiol.">
        <title>Leveraging single-cell genomics to expand the fungal tree of life.</title>
        <authorList>
            <person name="Ahrendt S.R."/>
            <person name="Quandt C.A."/>
            <person name="Ciobanu D."/>
            <person name="Clum A."/>
            <person name="Salamov A."/>
            <person name="Andreopoulos B."/>
            <person name="Cheng J.F."/>
            <person name="Woyke T."/>
            <person name="Pelin A."/>
            <person name="Henrissat B."/>
            <person name="Reynolds N.K."/>
            <person name="Benny G.L."/>
            <person name="Smith M.E."/>
            <person name="James T.Y."/>
            <person name="Grigoriev I.V."/>
        </authorList>
    </citation>
    <scope>NUCLEOTIDE SEQUENCE [LARGE SCALE GENOMIC DNA]</scope>
    <source>
        <strain evidence="10">Benny S71-1</strain>
    </source>
</reference>
<feature type="region of interest" description="Disordered" evidence="7">
    <location>
        <begin position="215"/>
        <end position="239"/>
    </location>
</feature>
<dbReference type="GO" id="GO:0005516">
    <property type="term" value="F:calmodulin binding"/>
    <property type="evidence" value="ECO:0007669"/>
    <property type="project" value="UniProtKB-KW"/>
</dbReference>
<evidence type="ECO:0000256" key="3">
    <source>
        <dbReference type="ARBA" id="ARBA00022737"/>
    </source>
</evidence>
<dbReference type="InterPro" id="IPR019775">
    <property type="entry name" value="WD40_repeat_CS"/>
</dbReference>
<dbReference type="SUPFAM" id="SSF50978">
    <property type="entry name" value="WD40 repeat-like"/>
    <property type="match status" value="1"/>
</dbReference>